<dbReference type="PANTHER" id="PTHR46124">
    <property type="entry name" value="D-AMINOACYL-TRNA DEACYLASE"/>
    <property type="match status" value="1"/>
</dbReference>
<dbReference type="PANTHER" id="PTHR46124:SF4">
    <property type="entry name" value="HYDROLASE TATD"/>
    <property type="match status" value="1"/>
</dbReference>
<feature type="binding site" evidence="4">
    <location>
        <position position="202"/>
    </location>
    <ligand>
        <name>a divalent metal cation</name>
        <dbReference type="ChEBI" id="CHEBI:60240"/>
        <label>1</label>
    </ligand>
</feature>
<dbReference type="AlphaFoldDB" id="A0A3Q9INT9"/>
<dbReference type="Gene3D" id="3.20.20.140">
    <property type="entry name" value="Metal-dependent hydrolases"/>
    <property type="match status" value="1"/>
</dbReference>
<evidence type="ECO:0000256" key="4">
    <source>
        <dbReference type="PIRSR" id="PIRSR005902-1"/>
    </source>
</evidence>
<comment type="similarity">
    <text evidence="1">Belongs to the metallo-dependent hydrolases superfamily. TatD-type hydrolase family.</text>
</comment>
<dbReference type="InterPro" id="IPR032466">
    <property type="entry name" value="Metal_Hydrolase"/>
</dbReference>
<accession>A0A3Q9INT9</accession>
<keyword evidence="2 4" id="KW-0479">Metal-binding</keyword>
<dbReference type="FunFam" id="3.20.20.140:FF:000005">
    <property type="entry name" value="TatD family hydrolase"/>
    <property type="match status" value="1"/>
</dbReference>
<dbReference type="GO" id="GO:0005829">
    <property type="term" value="C:cytosol"/>
    <property type="evidence" value="ECO:0007669"/>
    <property type="project" value="TreeGrafter"/>
</dbReference>
<dbReference type="CDD" id="cd01310">
    <property type="entry name" value="TatD_DNAse"/>
    <property type="match status" value="1"/>
</dbReference>
<name>A0A3Q9INT9_9BACT</name>
<dbReference type="GO" id="GO:0016788">
    <property type="term" value="F:hydrolase activity, acting on ester bonds"/>
    <property type="evidence" value="ECO:0007669"/>
    <property type="project" value="InterPro"/>
</dbReference>
<dbReference type="KEGG" id="buy:D8S85_11840"/>
<keyword evidence="3" id="KW-0378">Hydrolase</keyword>
<sequence length="261" mass="29508">MFVDTHSHIYAEEFDNDRTEVIQRALEADVRQIILPDIDSTTRQSMLSLAEALPDMMYPTLGVHPTSVNESYKTEIQLFEKLLGQETIYGIGECGIDLYWDKTFYKEQVIVFERQLNIAREMDLPIIIHSRDSLTEIFTVLKKQHYNMKGILHCFPGTVEDAHRAIDLGFLLGIGGVVTFKKSSMAEVVGKIGTEYLVLETDAPYLAPVPYRGKRNESSYIPCIAAKIAEILGVDTKKVEETTTNNAMNLFNLHINSANRS</sequence>
<evidence type="ECO:0000256" key="2">
    <source>
        <dbReference type="ARBA" id="ARBA00022723"/>
    </source>
</evidence>
<organism evidence="5 6">
    <name type="scientific">Butyricimonas faecalis</name>
    <dbReference type="NCBI Taxonomy" id="2093856"/>
    <lineage>
        <taxon>Bacteria</taxon>
        <taxon>Pseudomonadati</taxon>
        <taxon>Bacteroidota</taxon>
        <taxon>Bacteroidia</taxon>
        <taxon>Bacteroidales</taxon>
        <taxon>Odoribacteraceae</taxon>
        <taxon>Butyricimonas</taxon>
    </lineage>
</organism>
<keyword evidence="6" id="KW-1185">Reference proteome</keyword>
<dbReference type="Pfam" id="PF01026">
    <property type="entry name" value="TatD_DNase"/>
    <property type="match status" value="1"/>
</dbReference>
<dbReference type="Proteomes" id="UP000270673">
    <property type="component" value="Chromosome"/>
</dbReference>
<dbReference type="GO" id="GO:0004536">
    <property type="term" value="F:DNA nuclease activity"/>
    <property type="evidence" value="ECO:0007669"/>
    <property type="project" value="InterPro"/>
</dbReference>
<feature type="binding site" evidence="4">
    <location>
        <position position="6"/>
    </location>
    <ligand>
        <name>a divalent metal cation</name>
        <dbReference type="ChEBI" id="CHEBI:60240"/>
        <label>1</label>
    </ligand>
</feature>
<dbReference type="GO" id="GO:0046872">
    <property type="term" value="F:metal ion binding"/>
    <property type="evidence" value="ECO:0007669"/>
    <property type="project" value="UniProtKB-KW"/>
</dbReference>
<protein>
    <submittedName>
        <fullName evidence="5">TatD family deoxyribonuclease</fullName>
    </submittedName>
</protein>
<evidence type="ECO:0000313" key="6">
    <source>
        <dbReference type="Proteomes" id="UP000270673"/>
    </source>
</evidence>
<feature type="binding site" evidence="4">
    <location>
        <position position="93"/>
    </location>
    <ligand>
        <name>a divalent metal cation</name>
        <dbReference type="ChEBI" id="CHEBI:60240"/>
        <label>1</label>
    </ligand>
</feature>
<dbReference type="RefSeq" id="WP_106480807.1">
    <property type="nucleotide sequence ID" value="NZ_CP032819.1"/>
</dbReference>
<dbReference type="SUPFAM" id="SSF51556">
    <property type="entry name" value="Metallo-dependent hydrolases"/>
    <property type="match status" value="1"/>
</dbReference>
<feature type="binding site" evidence="4">
    <location>
        <position position="8"/>
    </location>
    <ligand>
        <name>a divalent metal cation</name>
        <dbReference type="ChEBI" id="CHEBI:60240"/>
        <label>1</label>
    </ligand>
</feature>
<proteinExistence type="inferred from homology"/>
<dbReference type="OrthoDB" id="9810005at2"/>
<dbReference type="EMBL" id="CP032819">
    <property type="protein sequence ID" value="AZS30163.1"/>
    <property type="molecule type" value="Genomic_DNA"/>
</dbReference>
<dbReference type="InterPro" id="IPR001130">
    <property type="entry name" value="TatD-like"/>
</dbReference>
<feature type="binding site" evidence="4">
    <location>
        <position position="153"/>
    </location>
    <ligand>
        <name>a divalent metal cation</name>
        <dbReference type="ChEBI" id="CHEBI:60240"/>
        <label>2</label>
    </ligand>
</feature>
<dbReference type="NCBIfam" id="TIGR00010">
    <property type="entry name" value="YchF/TatD family DNA exonuclease"/>
    <property type="match status" value="1"/>
</dbReference>
<gene>
    <name evidence="5" type="ORF">D8S85_11840</name>
</gene>
<evidence type="ECO:0000313" key="5">
    <source>
        <dbReference type="EMBL" id="AZS30163.1"/>
    </source>
</evidence>
<dbReference type="InterPro" id="IPR015991">
    <property type="entry name" value="TatD/YcfH-like"/>
</dbReference>
<evidence type="ECO:0000256" key="3">
    <source>
        <dbReference type="ARBA" id="ARBA00022801"/>
    </source>
</evidence>
<feature type="binding site" evidence="4">
    <location>
        <position position="129"/>
    </location>
    <ligand>
        <name>a divalent metal cation</name>
        <dbReference type="ChEBI" id="CHEBI:60240"/>
        <label>2</label>
    </ligand>
</feature>
<dbReference type="PIRSF" id="PIRSF005902">
    <property type="entry name" value="DNase_TatD"/>
    <property type="match status" value="1"/>
</dbReference>
<evidence type="ECO:0000256" key="1">
    <source>
        <dbReference type="ARBA" id="ARBA00009275"/>
    </source>
</evidence>
<reference evidence="5 6" key="1">
    <citation type="submission" date="2018-10" db="EMBL/GenBank/DDBJ databases">
        <title>Butyricimonas faecalis sp. nov., isolated from human faeces and emended description of the genus Butyricimonas.</title>
        <authorList>
            <person name="Le Roy T."/>
            <person name="Van der Smissen P."/>
            <person name="Paquot A."/>
            <person name="Delzenne N."/>
            <person name="Muccioli G."/>
            <person name="Collet J.-F."/>
            <person name="Cani P.D."/>
        </authorList>
    </citation>
    <scope>NUCLEOTIDE SEQUENCE [LARGE SCALE GENOMIC DNA]</scope>
    <source>
        <strain evidence="5 6">H184</strain>
    </source>
</reference>